<evidence type="ECO:0000313" key="1">
    <source>
        <dbReference type="EMBL" id="BAS00363.1"/>
    </source>
</evidence>
<dbReference type="Pfam" id="PF02348">
    <property type="entry name" value="CTP_transf_3"/>
    <property type="match status" value="1"/>
</dbReference>
<dbReference type="EMBL" id="AP014854">
    <property type="protein sequence ID" value="BAS00363.1"/>
    <property type="molecule type" value="Genomic_DNA"/>
</dbReference>
<dbReference type="PANTHER" id="PTHR21485">
    <property type="entry name" value="HAD SUPERFAMILY MEMBERS CMAS AND KDSC"/>
    <property type="match status" value="1"/>
</dbReference>
<keyword evidence="1" id="KW-0548">Nucleotidyltransferase</keyword>
<organism evidence="1">
    <name type="scientific">Blastochloris viridis</name>
    <name type="common">Rhodopseudomonas viridis</name>
    <dbReference type="NCBI Taxonomy" id="1079"/>
    <lineage>
        <taxon>Bacteria</taxon>
        <taxon>Pseudomonadati</taxon>
        <taxon>Pseudomonadota</taxon>
        <taxon>Alphaproteobacteria</taxon>
        <taxon>Hyphomicrobiales</taxon>
        <taxon>Blastochloridaceae</taxon>
        <taxon>Blastochloris</taxon>
    </lineage>
</organism>
<dbReference type="PANTHER" id="PTHR21485:SF6">
    <property type="entry name" value="N-ACYLNEURAMINATE CYTIDYLYLTRANSFERASE-RELATED"/>
    <property type="match status" value="1"/>
</dbReference>
<dbReference type="RefSeq" id="WP_197604426.1">
    <property type="nucleotide sequence ID" value="NZ_CP012946.1"/>
</dbReference>
<dbReference type="Gene3D" id="3.90.550.10">
    <property type="entry name" value="Spore Coat Polysaccharide Biosynthesis Protein SpsA, Chain A"/>
    <property type="match status" value="1"/>
</dbReference>
<accession>A0A182D6E3</accession>
<dbReference type="GO" id="GO:0008781">
    <property type="term" value="F:N-acylneuraminate cytidylyltransferase activity"/>
    <property type="evidence" value="ECO:0007669"/>
    <property type="project" value="TreeGrafter"/>
</dbReference>
<dbReference type="AlphaFoldDB" id="A0A182D6E3"/>
<name>A0A182D6E3_BLAVI</name>
<gene>
    <name evidence="1" type="ORF">BV133_2769</name>
</gene>
<sequence>MNVVALVPARSGSKRVPHKNIRVLNGHPVLAYTICAARASGVFDSVIVSTDSELYADIARHYGAEVPFLRPAEIAGDRSPDIEWVRLTIERLEQAGRSFDAFSILRPTSPFRKPQTIRRAWDRFLGAEGIDSLRAVEWVEQHPGKMWVVRGDRLLPLLPLSPDDAPWHSQQMAALPAVYVQNASLEIAWTRVVRASTISGTVMLPFFTEADEGLDINRSKDLWYAELLIKTGEALLPEVDRDPYPIDRLSVDA</sequence>
<reference evidence="1" key="1">
    <citation type="journal article" date="2015" name="Genome Announc.">
        <title>Complete Genome Sequence of the Bacteriochlorophyll b-Producing Photosynthetic Bacterium Blastochloris viridis.</title>
        <authorList>
            <person name="Tsukatani Y."/>
            <person name="Hirose Y."/>
            <person name="Harada J."/>
            <person name="Misawa N."/>
            <person name="Mori K."/>
            <person name="Inoue K."/>
            <person name="Tamiaki H."/>
        </authorList>
    </citation>
    <scope>NUCLEOTIDE SEQUENCE [LARGE SCALE GENOMIC DNA]</scope>
    <source>
        <strain evidence="1">DSM 133</strain>
    </source>
</reference>
<dbReference type="InterPro" id="IPR029044">
    <property type="entry name" value="Nucleotide-diphossugar_trans"/>
</dbReference>
<dbReference type="SUPFAM" id="SSF53448">
    <property type="entry name" value="Nucleotide-diphospho-sugar transferases"/>
    <property type="match status" value="1"/>
</dbReference>
<keyword evidence="1" id="KW-0808">Transferase</keyword>
<dbReference type="InterPro" id="IPR003329">
    <property type="entry name" value="Cytidylyl_trans"/>
</dbReference>
<dbReference type="KEGG" id="bvr:BVIR_1973"/>
<dbReference type="PATRIC" id="fig|1079.6.peg.2040"/>
<dbReference type="InterPro" id="IPR050793">
    <property type="entry name" value="CMP-NeuNAc_synthase"/>
</dbReference>
<dbReference type="CDD" id="cd02513">
    <property type="entry name" value="CMP-NeuAc_Synthase"/>
    <property type="match status" value="1"/>
</dbReference>
<proteinExistence type="predicted"/>
<protein>
    <submittedName>
        <fullName evidence="1">N-Acetylneuraminate cytidylyltransferase</fullName>
    </submittedName>
</protein>